<dbReference type="GO" id="GO:0003700">
    <property type="term" value="F:DNA-binding transcription factor activity"/>
    <property type="evidence" value="ECO:0007669"/>
    <property type="project" value="InterPro"/>
</dbReference>
<keyword evidence="3" id="KW-0238">DNA-binding</keyword>
<comment type="similarity">
    <text evidence="1">Belongs to the LysR transcriptional regulatory family.</text>
</comment>
<name>A0A923LVF6_9FIRM</name>
<dbReference type="InterPro" id="IPR000847">
    <property type="entry name" value="LysR_HTH_N"/>
</dbReference>
<dbReference type="GO" id="GO:0003677">
    <property type="term" value="F:DNA binding"/>
    <property type="evidence" value="ECO:0007669"/>
    <property type="project" value="UniProtKB-KW"/>
</dbReference>
<proteinExistence type="inferred from homology"/>
<feature type="domain" description="HTH lysR-type" evidence="5">
    <location>
        <begin position="1"/>
        <end position="58"/>
    </location>
</feature>
<evidence type="ECO:0000256" key="4">
    <source>
        <dbReference type="ARBA" id="ARBA00023163"/>
    </source>
</evidence>
<keyword evidence="2" id="KW-0805">Transcription regulation</keyword>
<dbReference type="RefSeq" id="WP_107630942.1">
    <property type="nucleotide sequence ID" value="NZ_JACOPL010000011.1"/>
</dbReference>
<evidence type="ECO:0000256" key="2">
    <source>
        <dbReference type="ARBA" id="ARBA00023015"/>
    </source>
</evidence>
<dbReference type="InterPro" id="IPR050950">
    <property type="entry name" value="HTH-type_LysR_regulators"/>
</dbReference>
<accession>A0A923LVF6</accession>
<dbReference type="Proteomes" id="UP000606499">
    <property type="component" value="Unassembled WGS sequence"/>
</dbReference>
<dbReference type="SUPFAM" id="SSF53850">
    <property type="entry name" value="Periplasmic binding protein-like II"/>
    <property type="match status" value="1"/>
</dbReference>
<dbReference type="GO" id="GO:0005829">
    <property type="term" value="C:cytosol"/>
    <property type="evidence" value="ECO:0007669"/>
    <property type="project" value="TreeGrafter"/>
</dbReference>
<sequence>MQLLHLYYFKLLAENEHLLNTAKIIHISPPALSTTISRLEDELQVSLFDRVGRKIKLNENGKILYIHVCNIFSELDNIKRELSKTATSQKDIVYVGVSAQSLWTEVISSFMKAHPSVTIKHASLTLKELQDPDALGQYDLVITDVGDITNKAWEHEFIVEDPPALLVNCDHPFVQKGAISLAEARDEPFIALSKGYSSRAFFENACKQSGFIPRIVAEVDYILRTQLIENGYGIAFSSVLGARAIHSSLVRMVRVKYPPNPRMQTVFWKSGVAHSDTVLQFRDYLIDFYQNKAQRGI</sequence>
<organism evidence="6 7">
    <name type="scientific">Agathobaculum faecis</name>
    <dbReference type="NCBI Taxonomy" id="2763013"/>
    <lineage>
        <taxon>Bacteria</taxon>
        <taxon>Bacillati</taxon>
        <taxon>Bacillota</taxon>
        <taxon>Clostridia</taxon>
        <taxon>Eubacteriales</taxon>
        <taxon>Butyricicoccaceae</taxon>
        <taxon>Agathobaculum</taxon>
    </lineage>
</organism>
<dbReference type="PROSITE" id="PS50931">
    <property type="entry name" value="HTH_LYSR"/>
    <property type="match status" value="1"/>
</dbReference>
<evidence type="ECO:0000256" key="3">
    <source>
        <dbReference type="ARBA" id="ARBA00023125"/>
    </source>
</evidence>
<gene>
    <name evidence="6" type="ORF">H8S45_11580</name>
</gene>
<evidence type="ECO:0000313" key="7">
    <source>
        <dbReference type="Proteomes" id="UP000606499"/>
    </source>
</evidence>
<dbReference type="Gene3D" id="3.40.190.290">
    <property type="match status" value="1"/>
</dbReference>
<comment type="caution">
    <text evidence="6">The sequence shown here is derived from an EMBL/GenBank/DDBJ whole genome shotgun (WGS) entry which is preliminary data.</text>
</comment>
<dbReference type="EMBL" id="JACOPL010000011">
    <property type="protein sequence ID" value="MBC5726095.1"/>
    <property type="molecule type" value="Genomic_DNA"/>
</dbReference>
<keyword evidence="7" id="KW-1185">Reference proteome</keyword>
<dbReference type="Pfam" id="PF03466">
    <property type="entry name" value="LysR_substrate"/>
    <property type="match status" value="1"/>
</dbReference>
<dbReference type="Pfam" id="PF00126">
    <property type="entry name" value="HTH_1"/>
    <property type="match status" value="1"/>
</dbReference>
<evidence type="ECO:0000259" key="5">
    <source>
        <dbReference type="PROSITE" id="PS50931"/>
    </source>
</evidence>
<evidence type="ECO:0000313" key="6">
    <source>
        <dbReference type="EMBL" id="MBC5726095.1"/>
    </source>
</evidence>
<dbReference type="PANTHER" id="PTHR30419:SF28">
    <property type="entry name" value="HTH-TYPE TRANSCRIPTIONAL REGULATOR BSDA"/>
    <property type="match status" value="1"/>
</dbReference>
<dbReference type="InterPro" id="IPR036390">
    <property type="entry name" value="WH_DNA-bd_sf"/>
</dbReference>
<dbReference type="InterPro" id="IPR005119">
    <property type="entry name" value="LysR_subst-bd"/>
</dbReference>
<reference evidence="6" key="1">
    <citation type="submission" date="2020-08" db="EMBL/GenBank/DDBJ databases">
        <title>Genome public.</title>
        <authorList>
            <person name="Liu C."/>
            <person name="Sun Q."/>
        </authorList>
    </citation>
    <scope>NUCLEOTIDE SEQUENCE</scope>
    <source>
        <strain evidence="6">NSJ-28</strain>
    </source>
</reference>
<dbReference type="Gene3D" id="1.10.10.10">
    <property type="entry name" value="Winged helix-like DNA-binding domain superfamily/Winged helix DNA-binding domain"/>
    <property type="match status" value="1"/>
</dbReference>
<dbReference type="AlphaFoldDB" id="A0A923LVF6"/>
<dbReference type="CDD" id="cd05466">
    <property type="entry name" value="PBP2_LTTR_substrate"/>
    <property type="match status" value="1"/>
</dbReference>
<dbReference type="SUPFAM" id="SSF46785">
    <property type="entry name" value="Winged helix' DNA-binding domain"/>
    <property type="match status" value="1"/>
</dbReference>
<dbReference type="InterPro" id="IPR036388">
    <property type="entry name" value="WH-like_DNA-bd_sf"/>
</dbReference>
<protein>
    <submittedName>
        <fullName evidence="6">LysR family transcriptional regulator</fullName>
    </submittedName>
</protein>
<keyword evidence="4" id="KW-0804">Transcription</keyword>
<dbReference type="PANTHER" id="PTHR30419">
    <property type="entry name" value="HTH-TYPE TRANSCRIPTIONAL REGULATOR YBHD"/>
    <property type="match status" value="1"/>
</dbReference>
<evidence type="ECO:0000256" key="1">
    <source>
        <dbReference type="ARBA" id="ARBA00009437"/>
    </source>
</evidence>